<feature type="domain" description="KARI C-terminal knotted" evidence="6">
    <location>
        <begin position="40"/>
        <end position="178"/>
    </location>
</feature>
<comment type="pathway">
    <text evidence="2">Amino-acid biosynthesis; L-isoleucine biosynthesis; L-isoleucine from 2-oxobutanoate: step 2/4.</text>
</comment>
<comment type="pathway">
    <text evidence="1">Amino-acid biosynthesis; L-valine biosynthesis; L-valine from pyruvate: step 2/4.</text>
</comment>
<dbReference type="InterPro" id="IPR013023">
    <property type="entry name" value="KARI"/>
</dbReference>
<dbReference type="InterPro" id="IPR000506">
    <property type="entry name" value="KARI_C"/>
</dbReference>
<sequence>GFYSFIGVHQEVTGNAKEILLALAKALGTLKKGGVEISMKQEAILDLFNEQAFGPAFGRVLLTCIKVLINNGLPPEAVLIEMYMSNEMSYTYQKMAQIGLVKQTNFHSHTSQYGAMSRGVRYIKLPLEEKMQRSYDEIASGKFAKEWSGKVSKLKFKIIKYFAMKQEINKIEQEVRKNLKLKDFDVYSAPENIEELLKKPEVKNELKNIMDSFEF</sequence>
<evidence type="ECO:0000259" key="6">
    <source>
        <dbReference type="Pfam" id="PF01450"/>
    </source>
</evidence>
<comment type="caution">
    <text evidence="7">The sequence shown here is derived from an EMBL/GenBank/DDBJ whole genome shotgun (WGS) entry which is preliminary data.</text>
</comment>
<name>X1SE24_9ZZZZ</name>
<gene>
    <name evidence="7" type="ORF">S12H4_11624</name>
</gene>
<evidence type="ECO:0000256" key="1">
    <source>
        <dbReference type="ARBA" id="ARBA00004864"/>
    </source>
</evidence>
<keyword evidence="5" id="KW-0100">Branched-chain amino acid biosynthesis</keyword>
<organism evidence="7">
    <name type="scientific">marine sediment metagenome</name>
    <dbReference type="NCBI Taxonomy" id="412755"/>
    <lineage>
        <taxon>unclassified sequences</taxon>
        <taxon>metagenomes</taxon>
        <taxon>ecological metagenomes</taxon>
    </lineage>
</organism>
<dbReference type="AlphaFoldDB" id="X1SE24"/>
<reference evidence="7" key="1">
    <citation type="journal article" date="2014" name="Front. Microbiol.">
        <title>High frequency of phylogenetically diverse reductive dehalogenase-homologous genes in deep subseafloor sedimentary metagenomes.</title>
        <authorList>
            <person name="Kawai M."/>
            <person name="Futagami T."/>
            <person name="Toyoda A."/>
            <person name="Takaki Y."/>
            <person name="Nishi S."/>
            <person name="Hori S."/>
            <person name="Arai W."/>
            <person name="Tsubouchi T."/>
            <person name="Morono Y."/>
            <person name="Uchiyama I."/>
            <person name="Ito T."/>
            <person name="Fujiyama A."/>
            <person name="Inagaki F."/>
            <person name="Takami H."/>
        </authorList>
    </citation>
    <scope>NUCLEOTIDE SEQUENCE</scope>
    <source>
        <strain evidence="7">Expedition CK06-06</strain>
    </source>
</reference>
<dbReference type="Gene3D" id="6.10.240.10">
    <property type="match status" value="1"/>
</dbReference>
<feature type="non-terminal residue" evidence="7">
    <location>
        <position position="1"/>
    </location>
</feature>
<protein>
    <recommendedName>
        <fullName evidence="6">KARI C-terminal knotted domain-containing protein</fullName>
    </recommendedName>
</protein>
<proteinExistence type="inferred from homology"/>
<evidence type="ECO:0000256" key="3">
    <source>
        <dbReference type="ARBA" id="ARBA00010318"/>
    </source>
</evidence>
<dbReference type="Pfam" id="PF01450">
    <property type="entry name" value="KARI_C"/>
    <property type="match status" value="1"/>
</dbReference>
<comment type="similarity">
    <text evidence="3">Belongs to the ketol-acid reductoisomerase family.</text>
</comment>
<dbReference type="GO" id="GO:0004455">
    <property type="term" value="F:ketol-acid reductoisomerase activity"/>
    <property type="evidence" value="ECO:0007669"/>
    <property type="project" value="InterPro"/>
</dbReference>
<dbReference type="PANTHER" id="PTHR21371:SF1">
    <property type="entry name" value="KETOL-ACID REDUCTOISOMERASE, MITOCHONDRIAL"/>
    <property type="match status" value="1"/>
</dbReference>
<keyword evidence="4" id="KW-0028">Amino-acid biosynthesis</keyword>
<evidence type="ECO:0000256" key="2">
    <source>
        <dbReference type="ARBA" id="ARBA00004885"/>
    </source>
</evidence>
<evidence type="ECO:0000313" key="7">
    <source>
        <dbReference type="EMBL" id="GAI77391.1"/>
    </source>
</evidence>
<evidence type="ECO:0000256" key="4">
    <source>
        <dbReference type="ARBA" id="ARBA00022605"/>
    </source>
</evidence>
<accession>X1SE24</accession>
<dbReference type="InterPro" id="IPR008927">
    <property type="entry name" value="6-PGluconate_DH-like_C_sf"/>
</dbReference>
<dbReference type="GO" id="GO:0009097">
    <property type="term" value="P:isoleucine biosynthetic process"/>
    <property type="evidence" value="ECO:0007669"/>
    <property type="project" value="TreeGrafter"/>
</dbReference>
<dbReference type="PANTHER" id="PTHR21371">
    <property type="entry name" value="KETOL-ACID REDUCTOISOMERASE, MITOCHONDRIAL"/>
    <property type="match status" value="1"/>
</dbReference>
<dbReference type="SUPFAM" id="SSF48179">
    <property type="entry name" value="6-phosphogluconate dehydrogenase C-terminal domain-like"/>
    <property type="match status" value="1"/>
</dbReference>
<dbReference type="EMBL" id="BARW01005272">
    <property type="protein sequence ID" value="GAI77391.1"/>
    <property type="molecule type" value="Genomic_DNA"/>
</dbReference>
<evidence type="ECO:0000256" key="5">
    <source>
        <dbReference type="ARBA" id="ARBA00023304"/>
    </source>
</evidence>
<dbReference type="GO" id="GO:0009099">
    <property type="term" value="P:L-valine biosynthetic process"/>
    <property type="evidence" value="ECO:0007669"/>
    <property type="project" value="TreeGrafter"/>
</dbReference>